<comment type="caution">
    <text evidence="1">The sequence shown here is derived from an EMBL/GenBank/DDBJ whole genome shotgun (WGS) entry which is preliminary data.</text>
</comment>
<proteinExistence type="predicted"/>
<organism evidence="1 2">
    <name type="scientific">Hevea brasiliensis</name>
    <name type="common">Para rubber tree</name>
    <name type="synonym">Siphonia brasiliensis</name>
    <dbReference type="NCBI Taxonomy" id="3981"/>
    <lineage>
        <taxon>Eukaryota</taxon>
        <taxon>Viridiplantae</taxon>
        <taxon>Streptophyta</taxon>
        <taxon>Embryophyta</taxon>
        <taxon>Tracheophyta</taxon>
        <taxon>Spermatophyta</taxon>
        <taxon>Magnoliopsida</taxon>
        <taxon>eudicotyledons</taxon>
        <taxon>Gunneridae</taxon>
        <taxon>Pentapetalae</taxon>
        <taxon>rosids</taxon>
        <taxon>fabids</taxon>
        <taxon>Malpighiales</taxon>
        <taxon>Euphorbiaceae</taxon>
        <taxon>Crotonoideae</taxon>
        <taxon>Micrandreae</taxon>
        <taxon>Hevea</taxon>
    </lineage>
</organism>
<protein>
    <submittedName>
        <fullName evidence="1">Uncharacterized protein</fullName>
    </submittedName>
</protein>
<keyword evidence="2" id="KW-1185">Reference proteome</keyword>
<dbReference type="PANTHER" id="PTHR46890">
    <property type="entry name" value="NON-LTR RETROLELEMENT REVERSE TRANSCRIPTASE-LIKE PROTEIN-RELATED"/>
    <property type="match status" value="1"/>
</dbReference>
<sequence length="281" mass="32035">MDECEMIEVVNGDVGFSYDLSLWASPLQKRYITTSVNSAYNGSHTELKQLAQRYEALKLEPLGAGRSSGLTLMWKKDVRVSIVGFSSHHIEFLIDKGQQEQWRVTGIYGCPRDLFLCGIMVDQKVIIFRRLSLSDLRQCGLEMVISRHVGKRIQHLQGELKRLQVAHRLEENGKLRKDRQKSLGKVLKKVMGALKQMHPLKVLGPDGMHVLFFSKYWNVVGQDVLNFVLGFLNTGVMPPFINHTFLTLIPKVKARPISQCNVLYKLISKVLANRLRKALHI</sequence>
<dbReference type="PANTHER" id="PTHR46890:SF48">
    <property type="entry name" value="RNA-DIRECTED DNA POLYMERASE"/>
    <property type="match status" value="1"/>
</dbReference>
<reference evidence="1 2" key="1">
    <citation type="journal article" date="2020" name="Mol. Plant">
        <title>The Chromosome-Based Rubber Tree Genome Provides New Insights into Spurge Genome Evolution and Rubber Biosynthesis.</title>
        <authorList>
            <person name="Liu J."/>
            <person name="Shi C."/>
            <person name="Shi C.C."/>
            <person name="Li W."/>
            <person name="Zhang Q.J."/>
            <person name="Zhang Y."/>
            <person name="Li K."/>
            <person name="Lu H.F."/>
            <person name="Shi C."/>
            <person name="Zhu S.T."/>
            <person name="Xiao Z.Y."/>
            <person name="Nan H."/>
            <person name="Yue Y."/>
            <person name="Zhu X.G."/>
            <person name="Wu Y."/>
            <person name="Hong X.N."/>
            <person name="Fan G.Y."/>
            <person name="Tong Y."/>
            <person name="Zhang D."/>
            <person name="Mao C.L."/>
            <person name="Liu Y.L."/>
            <person name="Hao S.J."/>
            <person name="Liu W.Q."/>
            <person name="Lv M.Q."/>
            <person name="Zhang H.B."/>
            <person name="Liu Y."/>
            <person name="Hu-Tang G.R."/>
            <person name="Wang J.P."/>
            <person name="Wang J.H."/>
            <person name="Sun Y.H."/>
            <person name="Ni S.B."/>
            <person name="Chen W.B."/>
            <person name="Zhang X.C."/>
            <person name="Jiao Y.N."/>
            <person name="Eichler E.E."/>
            <person name="Li G.H."/>
            <person name="Liu X."/>
            <person name="Gao L.Z."/>
        </authorList>
    </citation>
    <scope>NUCLEOTIDE SEQUENCE [LARGE SCALE GENOMIC DNA]</scope>
    <source>
        <strain evidence="2">cv. GT1</strain>
        <tissue evidence="1">Leaf</tissue>
    </source>
</reference>
<gene>
    <name evidence="1" type="ORF">GH714_017518</name>
</gene>
<dbReference type="InterPro" id="IPR052343">
    <property type="entry name" value="Retrotransposon-Effector_Assoc"/>
</dbReference>
<dbReference type="Proteomes" id="UP000467840">
    <property type="component" value="Chromosome 2"/>
</dbReference>
<evidence type="ECO:0000313" key="1">
    <source>
        <dbReference type="EMBL" id="KAF2290964.1"/>
    </source>
</evidence>
<evidence type="ECO:0000313" key="2">
    <source>
        <dbReference type="Proteomes" id="UP000467840"/>
    </source>
</evidence>
<accession>A0A6A6KR23</accession>
<name>A0A6A6KR23_HEVBR</name>
<dbReference type="EMBL" id="JAAGAX010000015">
    <property type="protein sequence ID" value="KAF2290964.1"/>
    <property type="molecule type" value="Genomic_DNA"/>
</dbReference>
<dbReference type="AlphaFoldDB" id="A0A6A6KR23"/>